<dbReference type="GO" id="GO:0016740">
    <property type="term" value="F:transferase activity"/>
    <property type="evidence" value="ECO:0007669"/>
    <property type="project" value="UniProtKB-KW"/>
</dbReference>
<comment type="caution">
    <text evidence="1">The sequence shown here is derived from an EMBL/GenBank/DDBJ whole genome shotgun (WGS) entry which is preliminary data.</text>
</comment>
<dbReference type="InterPro" id="IPR019004">
    <property type="entry name" value="YqeY/Aim41"/>
</dbReference>
<dbReference type="EMBL" id="JXSU01000007">
    <property type="protein sequence ID" value="KIS24739.1"/>
    <property type="molecule type" value="Genomic_DNA"/>
</dbReference>
<dbReference type="OrthoDB" id="9794041at2"/>
<gene>
    <name evidence="1" type="ORF">N495_14550</name>
</gene>
<dbReference type="RefSeq" id="WP_003483978.1">
    <property type="nucleotide sequence ID" value="NZ_JXSU01000007.1"/>
</dbReference>
<dbReference type="PANTHER" id="PTHR28055:SF1">
    <property type="entry name" value="ALTERED INHERITANCE OF MITOCHONDRIA PROTEIN 41, MITOCHONDRIAL"/>
    <property type="match status" value="1"/>
</dbReference>
<protein>
    <submittedName>
        <fullName evidence="1">Aspartyl-tRNA amidotransferase</fullName>
    </submittedName>
</protein>
<dbReference type="GO" id="GO:0016884">
    <property type="term" value="F:carbon-nitrogen ligase activity, with glutamine as amido-N-donor"/>
    <property type="evidence" value="ECO:0007669"/>
    <property type="project" value="InterPro"/>
</dbReference>
<dbReference type="InterPro" id="IPR042184">
    <property type="entry name" value="YqeY/Aim41_N"/>
</dbReference>
<dbReference type="Gene3D" id="1.10.10.410">
    <property type="match status" value="1"/>
</dbReference>
<dbReference type="Pfam" id="PF09424">
    <property type="entry name" value="YqeY"/>
    <property type="match status" value="1"/>
</dbReference>
<keyword evidence="1" id="KW-0808">Transferase</keyword>
<dbReference type="Proteomes" id="UP000032250">
    <property type="component" value="Unassembled WGS sequence"/>
</dbReference>
<organism evidence="1 2">
    <name type="scientific">Clostridium botulinum B2 450</name>
    <dbReference type="NCBI Taxonomy" id="1379739"/>
    <lineage>
        <taxon>Bacteria</taxon>
        <taxon>Bacillati</taxon>
        <taxon>Bacillota</taxon>
        <taxon>Clostridia</taxon>
        <taxon>Eubacteriales</taxon>
        <taxon>Clostridiaceae</taxon>
        <taxon>Clostridium</taxon>
    </lineage>
</organism>
<dbReference type="PANTHER" id="PTHR28055">
    <property type="entry name" value="ALTERED INHERITANCE OF MITOCHONDRIA PROTEIN 41, MITOCHONDRIAL"/>
    <property type="match status" value="1"/>
</dbReference>
<dbReference type="SUPFAM" id="SSF89095">
    <property type="entry name" value="GatB/YqeY motif"/>
    <property type="match status" value="1"/>
</dbReference>
<name>A0A0D1ANL9_CLOBO</name>
<dbReference type="AlphaFoldDB" id="A0A0D1ANL9"/>
<dbReference type="InterPro" id="IPR023168">
    <property type="entry name" value="GatB_Yqey_C_2"/>
</dbReference>
<dbReference type="InterPro" id="IPR003789">
    <property type="entry name" value="Asn/Gln_tRNA_amidoTrase-B-like"/>
</dbReference>
<accession>A0A0D1ANL9</accession>
<dbReference type="PATRIC" id="fig|1379739.3.peg.3303"/>
<dbReference type="Gene3D" id="1.10.1510.10">
    <property type="entry name" value="Uncharacterised protein YqeY/AIM41 PF09424, N-terminal domain"/>
    <property type="match status" value="1"/>
</dbReference>
<evidence type="ECO:0000313" key="1">
    <source>
        <dbReference type="EMBL" id="KIS24739.1"/>
    </source>
</evidence>
<proteinExistence type="predicted"/>
<evidence type="ECO:0000313" key="2">
    <source>
        <dbReference type="Proteomes" id="UP000032250"/>
    </source>
</evidence>
<reference evidence="1 2" key="1">
    <citation type="submission" date="2014-06" db="EMBL/GenBank/DDBJ databases">
        <title>Genome characterization of distinct group I Clostridium botulinum lineages.</title>
        <authorList>
            <person name="Giordani F."/>
            <person name="Anselmo A."/>
            <person name="Fillo S."/>
            <person name="Palozzi A.M."/>
            <person name="Fortunato A."/>
            <person name="Gentile B."/>
            <person name="Ciammaruconi A."/>
            <person name="Anniballi F."/>
            <person name="De Medici D."/>
            <person name="Lista F."/>
        </authorList>
    </citation>
    <scope>NUCLEOTIDE SEQUENCE [LARGE SCALE GENOMIC DNA]</scope>
    <source>
        <strain evidence="1 2">B2 450</strain>
    </source>
</reference>
<dbReference type="HOGENOM" id="CLU_079430_2_1_9"/>
<sequence length="148" mass="16791">MSLKETLQDHWKQALKAKEKEKANTISMVRAAILLAEKNSGKTLEDSEIIDILSKEIKQRKEALEDFKKGNRQDLVDATNFEIEVLLKYLPQQLTEEEITEIIEKAVNETGANSMKHMKNVMSIVIPKTKGRADGKLVSEKVKNILSK</sequence>